<evidence type="ECO:0000313" key="3">
    <source>
        <dbReference type="EMBL" id="SFE96196.1"/>
    </source>
</evidence>
<evidence type="ECO:0000313" key="4">
    <source>
        <dbReference type="Proteomes" id="UP000198977"/>
    </source>
</evidence>
<protein>
    <submittedName>
        <fullName evidence="3">Glutamine amidotransferase</fullName>
    </submittedName>
</protein>
<accession>A0A1I2EUS3</accession>
<dbReference type="OrthoDB" id="9804310at2"/>
<proteinExistence type="predicted"/>
<dbReference type="PANTHER" id="PTHR43187:SF1">
    <property type="entry name" value="GLUTAMINE AMIDOTRANSFERASE DUG3-RELATED"/>
    <property type="match status" value="1"/>
</dbReference>
<organism evidence="3 4">
    <name type="scientific">Sulfitobacter brevis</name>
    <dbReference type="NCBI Taxonomy" id="74348"/>
    <lineage>
        <taxon>Bacteria</taxon>
        <taxon>Pseudomonadati</taxon>
        <taxon>Pseudomonadota</taxon>
        <taxon>Alphaproteobacteria</taxon>
        <taxon>Rhodobacterales</taxon>
        <taxon>Roseobacteraceae</taxon>
        <taxon>Sulfitobacter</taxon>
    </lineage>
</organism>
<keyword evidence="1 3" id="KW-0315">Glutamine amidotransferase</keyword>
<sequence>MCRVLAYIGPELPLESLLLEPENSLINQSLDPELHPLLQLAGWGFGAWSAHLLKPDEPFLYHRPMGAFYDDNAQGIIPSLQASTMLAHVRAAAYTSRTVLADENCHPFSFNETPWIIAQNGALPNWRILQRELLPHCEDRYLEQMRGTTDTEFLYVLLLSLLEGNSDADVQKAFEELLKVILQAMKKLDLLALTKLKIALVAPNRIIGVNFGADHAGETKPKGDWKELRKAGPETDDYDLSMLLEPMYLLMGQNFENYAKSYKVDTAPEDEATSAIFASEPLTEDRDAWLEIKFNEMVALERKGGKIIKKVSKLNV</sequence>
<dbReference type="STRING" id="74348.SAMN04488523_11361"/>
<dbReference type="EMBL" id="FOMW01000013">
    <property type="protein sequence ID" value="SFE96196.1"/>
    <property type="molecule type" value="Genomic_DNA"/>
</dbReference>
<dbReference type="GO" id="GO:0061672">
    <property type="term" value="C:glutathione hydrolase complex"/>
    <property type="evidence" value="ECO:0007669"/>
    <property type="project" value="TreeGrafter"/>
</dbReference>
<reference evidence="3 4" key="1">
    <citation type="submission" date="2016-10" db="EMBL/GenBank/DDBJ databases">
        <authorList>
            <person name="de Groot N.N."/>
        </authorList>
    </citation>
    <scope>NUCLEOTIDE SEQUENCE [LARGE SCALE GENOMIC DNA]</scope>
    <source>
        <strain evidence="3 4">DSM 11443</strain>
    </source>
</reference>
<dbReference type="InterPro" id="IPR017932">
    <property type="entry name" value="GATase_2_dom"/>
</dbReference>
<evidence type="ECO:0000259" key="2">
    <source>
        <dbReference type="PROSITE" id="PS51278"/>
    </source>
</evidence>
<feature type="domain" description="Glutamine amidotransferase type-2" evidence="2">
    <location>
        <begin position="2"/>
        <end position="316"/>
    </location>
</feature>
<dbReference type="GO" id="GO:0005737">
    <property type="term" value="C:cytoplasm"/>
    <property type="evidence" value="ECO:0007669"/>
    <property type="project" value="TreeGrafter"/>
</dbReference>
<dbReference type="Gene3D" id="3.60.20.10">
    <property type="entry name" value="Glutamine Phosphoribosylpyrophosphate, subunit 1, domain 1"/>
    <property type="match status" value="1"/>
</dbReference>
<dbReference type="PROSITE" id="PS51278">
    <property type="entry name" value="GATASE_TYPE_2"/>
    <property type="match status" value="1"/>
</dbReference>
<dbReference type="Pfam" id="PF13230">
    <property type="entry name" value="GATase_4"/>
    <property type="match status" value="1"/>
</dbReference>
<dbReference type="GO" id="GO:0006751">
    <property type="term" value="P:glutathione catabolic process"/>
    <property type="evidence" value="ECO:0007669"/>
    <property type="project" value="TreeGrafter"/>
</dbReference>
<dbReference type="AlphaFoldDB" id="A0A1I2EUS3"/>
<dbReference type="InterPro" id="IPR052373">
    <property type="entry name" value="Gamma-glu_amide_hydrolase"/>
</dbReference>
<dbReference type="CDD" id="cd01908">
    <property type="entry name" value="YafJ"/>
    <property type="match status" value="1"/>
</dbReference>
<gene>
    <name evidence="3" type="ORF">SAMN04488523_11361</name>
</gene>
<keyword evidence="4" id="KW-1185">Reference proteome</keyword>
<dbReference type="InterPro" id="IPR026869">
    <property type="entry name" value="EgtC-like"/>
</dbReference>
<keyword evidence="3" id="KW-0808">Transferase</keyword>
<dbReference type="GO" id="GO:0008242">
    <property type="term" value="F:omega peptidase activity"/>
    <property type="evidence" value="ECO:0007669"/>
    <property type="project" value="TreeGrafter"/>
</dbReference>
<evidence type="ECO:0000256" key="1">
    <source>
        <dbReference type="ARBA" id="ARBA00022962"/>
    </source>
</evidence>
<dbReference type="GO" id="GO:0016740">
    <property type="term" value="F:transferase activity"/>
    <property type="evidence" value="ECO:0007669"/>
    <property type="project" value="UniProtKB-KW"/>
</dbReference>
<dbReference type="PANTHER" id="PTHR43187">
    <property type="entry name" value="GLUTAMINE AMIDOTRANSFERASE DUG3-RELATED"/>
    <property type="match status" value="1"/>
</dbReference>
<dbReference type="Proteomes" id="UP000198977">
    <property type="component" value="Unassembled WGS sequence"/>
</dbReference>
<dbReference type="SUPFAM" id="SSF56235">
    <property type="entry name" value="N-terminal nucleophile aminohydrolases (Ntn hydrolases)"/>
    <property type="match status" value="1"/>
</dbReference>
<dbReference type="InterPro" id="IPR029055">
    <property type="entry name" value="Ntn_hydrolases_N"/>
</dbReference>
<name>A0A1I2EUS3_9RHOB</name>